<evidence type="ECO:0000259" key="2">
    <source>
        <dbReference type="Pfam" id="PF13349"/>
    </source>
</evidence>
<dbReference type="Proteomes" id="UP000721861">
    <property type="component" value="Unassembled WGS sequence"/>
</dbReference>
<reference evidence="3 4" key="1">
    <citation type="journal article" date="2014" name="Int. J. Syst. Evol. Microbiol.">
        <title>Carboxylicivirga gen. nov. in the family Marinilabiliaceae with two novel species, Carboxylicivirga mesophila sp. nov. and Carboxylicivirga taeanensis sp. nov., and reclassification of Cytophaga fermentans as Saccharicrinis fermentans gen. nov., comb. nov.</title>
        <authorList>
            <person name="Yang S.H."/>
            <person name="Seo H.S."/>
            <person name="Woo J.H."/>
            <person name="Oh H.M."/>
            <person name="Jang H."/>
            <person name="Lee J.H."/>
            <person name="Kim S.J."/>
            <person name="Kwon K.K."/>
        </authorList>
    </citation>
    <scope>NUCLEOTIDE SEQUENCE [LARGE SCALE GENOMIC DNA]</scope>
    <source>
        <strain evidence="3 4">JCM 18290</strain>
    </source>
</reference>
<dbReference type="EMBL" id="JAGUCN010000015">
    <property type="protein sequence ID" value="MBS2212395.1"/>
    <property type="molecule type" value="Genomic_DNA"/>
</dbReference>
<dbReference type="RefSeq" id="WP_212229017.1">
    <property type="nucleotide sequence ID" value="NZ_JAGUCN010000015.1"/>
</dbReference>
<keyword evidence="1" id="KW-0732">Signal</keyword>
<evidence type="ECO:0000313" key="3">
    <source>
        <dbReference type="EMBL" id="MBS2212395.1"/>
    </source>
</evidence>
<evidence type="ECO:0000313" key="4">
    <source>
        <dbReference type="Proteomes" id="UP000721861"/>
    </source>
</evidence>
<accession>A0ABS5KBN7</accession>
<evidence type="ECO:0000256" key="1">
    <source>
        <dbReference type="SAM" id="SignalP"/>
    </source>
</evidence>
<organism evidence="3 4">
    <name type="scientific">Carboxylicivirga mesophila</name>
    <dbReference type="NCBI Taxonomy" id="1166478"/>
    <lineage>
        <taxon>Bacteria</taxon>
        <taxon>Pseudomonadati</taxon>
        <taxon>Bacteroidota</taxon>
        <taxon>Bacteroidia</taxon>
        <taxon>Marinilabiliales</taxon>
        <taxon>Marinilabiliaceae</taxon>
        <taxon>Carboxylicivirga</taxon>
    </lineage>
</organism>
<keyword evidence="4" id="KW-1185">Reference proteome</keyword>
<feature type="domain" description="DUF4097" evidence="2">
    <location>
        <begin position="34"/>
        <end position="210"/>
    </location>
</feature>
<feature type="chain" id="PRO_5046425639" evidence="1">
    <location>
        <begin position="21"/>
        <end position="211"/>
    </location>
</feature>
<proteinExistence type="predicted"/>
<name>A0ABS5KBN7_9BACT</name>
<dbReference type="Gene3D" id="2.160.20.120">
    <property type="match status" value="1"/>
</dbReference>
<sequence length="211" mass="22435">MMKQLTILIGLLICTLAAFGQTKKAEVDKTFENITDVEVNVVFSDVVVEAADGNAVHVTGTLTWDREKDEYEIITRQSGTTLYVEVKHPRNSKGSAEGQFHITMPAMTDLDVNSVSGDIKVSGVGQRKVKCNTVSGDIIAEKIGSDISANTVSGDIELKGVKGNAKSNTVSGDAELADIDGNLKGNSVSGDFRITNLKGSREISTLSGSVR</sequence>
<dbReference type="InterPro" id="IPR025164">
    <property type="entry name" value="Toastrack_DUF4097"/>
</dbReference>
<dbReference type="Pfam" id="PF13349">
    <property type="entry name" value="DUF4097"/>
    <property type="match status" value="1"/>
</dbReference>
<comment type="caution">
    <text evidence="3">The sequence shown here is derived from an EMBL/GenBank/DDBJ whole genome shotgun (WGS) entry which is preliminary data.</text>
</comment>
<feature type="signal peptide" evidence="1">
    <location>
        <begin position="1"/>
        <end position="20"/>
    </location>
</feature>
<gene>
    <name evidence="3" type="ORF">KEM09_13345</name>
</gene>
<protein>
    <submittedName>
        <fullName evidence="3">DUF4097 family beta strand repeat protein</fullName>
    </submittedName>
</protein>